<dbReference type="SMART" id="SM00320">
    <property type="entry name" value="WD40"/>
    <property type="match status" value="10"/>
</dbReference>
<feature type="repeat" description="WD" evidence="3">
    <location>
        <begin position="979"/>
        <end position="1018"/>
    </location>
</feature>
<sequence length="1627" mass="169558">MLRPLPSVRNAVLDVARAVDALGIRVSDVLHDPTLERWTAAWKAVCERAGDEPLIVHFSGHGLSVDKDLYLAVYDTDPRPGHVHGSAVEVAALLRAVDRGTGGPVLFLLDVCGAGAALRPQLVAQLAEVRKRRAWVIAACPADEITYGARFSAAAATVLEEIARRELFVPTSRPYVPVELLAARIDEVMARADAEQGRPKQDVVRTSYDEAVLPTAPFLANPWFRERPSDAYLAHLDEGLHHFVGALDPRFDVVHFATRAAGTADGELFHFSGRARQLTRVKEWLDDPSGVQDRLLVVTGSPGAGKSALLGAAVCSVHPTLVALRARLDLRGFRPEPDPRLLAVHARRLTVRQVVASLHRQARAVGAPPGDDLPYGPDEAVSPQELFAALAEGGGATVVVDALDEADDPEELLREVVLPLAGRPQTRTTPGCRVLLGTRMWPDALLDLHSVLDERPDLRLDLDREEPEVLADDLGVYLEKLLDPHYSAATAQAIAGRLAESAQEGHFLTAFLYATHLQARHAAGSPPAPAEIVAGLPSDLPGVLDLNLRTLTAEDPWTGPVLAAVGRAAGAGMPLELVHAVALELAPETRDRLLPPRPEDTRRALEGARFHLRTTTDGDRQLYRFFHQALAEHMAPRAAPAAVLDALLAKVPAEGGVRDWSAADRYLRRHAADHAAEAGARELDALLADPGHLLHAEPDRLVPHLHRAQRPRARRNADVYRQTTAHHPLRDSPTARRDLLVLDAVVWQDADLAAAVAASAGPPPSFVRPRWALSRTAAAARLHVLGAHAGPLTRVLLAEPSDAVHGVAVTAGADGRVCLWDPLSGRALGDLDAAAGAVRAVAATRLADGREVLALFGGSGLREQDWLLGSAGGRLFVHDLGTGDLLGALEPEVPRPTLLSTLTLPDVGARAVSAGSGRKVQFWDLEAGRLLFERDSPLPLVRALATGVRRDGRAVAIAAGDEYAAMVWDLRTGRRLHRLGPHGDFVSAVAVAHRARGSVVAVTGGVDATLRVWDLDDGGGLLHTLCGHRAWVTTVVSGTDGGRSLAVSGDRQGRVLVWDLDRGHLLHDLRGRHGVITCAAVLGDPRAGLAVTGCADGRVAVWNLRTGARTHWFAAHAEGVQDVAVRRIGDRVLVLSGGMDGRAVVWEVTPEDVGGTAEPPDDRADGPSGGRCASPSADPSGGPSADPPGDRSTDRGVGPSGDLRVDRPDGGRAGGSDADSAGGANEAAAVGTVGGPAGAAVGAGTVRGAEGADRGVGDAPPEASAGAAGAQAVPKALAAADGAGDAGAEAAPDGGSRGRAEVAGAGRVPAVRGEPVDSVALALPGAGPALLVVGGGSALEVREFATGRHRHRLAAADRRRVRAVATAELPGVGPVAVTGGRDGLLRTWDLTSGAHLSSFDGPRRIRALDCGRTMDGRPVVVAGGDDGTAEVRDLATGALVSRFLGHAGARILSLAVAEPPGAPGVVVSGDALGGLLVWDLSSGHGAGTPAVRATPVHALATAVLPGGRAVAVAGGEAGEVRVWDLPAPEAPHHLTGLERRVTALSTARLADGTVVAAGGGDDRWVAFWDLRTRRELRPAYHVPADVSALAACPAGLAVAHAEGTAALRWAPPRTTSHHPGGSERPSR</sequence>
<dbReference type="InterPro" id="IPR015943">
    <property type="entry name" value="WD40/YVTN_repeat-like_dom_sf"/>
</dbReference>
<dbReference type="Pfam" id="PF24883">
    <property type="entry name" value="NPHP3_N"/>
    <property type="match status" value="1"/>
</dbReference>
<keyword evidence="1 3" id="KW-0853">WD repeat</keyword>
<keyword evidence="7" id="KW-1185">Reference proteome</keyword>
<evidence type="ECO:0000256" key="2">
    <source>
        <dbReference type="ARBA" id="ARBA00022737"/>
    </source>
</evidence>
<dbReference type="InterPro" id="IPR056884">
    <property type="entry name" value="NPHP3-like_N"/>
</dbReference>
<evidence type="ECO:0000313" key="6">
    <source>
        <dbReference type="EMBL" id="MBN0042726.1"/>
    </source>
</evidence>
<evidence type="ECO:0000313" key="7">
    <source>
        <dbReference type="Proteomes" id="UP000788262"/>
    </source>
</evidence>
<dbReference type="InterPro" id="IPR001680">
    <property type="entry name" value="WD40_rpt"/>
</dbReference>
<dbReference type="InterPro" id="IPR027417">
    <property type="entry name" value="P-loop_NTPase"/>
</dbReference>
<name>A0ABS2VI35_STRAS</name>
<dbReference type="PROSITE" id="PS50082">
    <property type="entry name" value="WD_REPEATS_2"/>
    <property type="match status" value="3"/>
</dbReference>
<feature type="repeat" description="WD" evidence="3">
    <location>
        <begin position="1025"/>
        <end position="1068"/>
    </location>
</feature>
<dbReference type="Pfam" id="PF00400">
    <property type="entry name" value="WD40"/>
    <property type="match status" value="2"/>
</dbReference>
<dbReference type="EMBL" id="JAFFZS010000001">
    <property type="protein sequence ID" value="MBN0042726.1"/>
    <property type="molecule type" value="Genomic_DNA"/>
</dbReference>
<dbReference type="Gene3D" id="3.40.50.1460">
    <property type="match status" value="1"/>
</dbReference>
<feature type="region of interest" description="Disordered" evidence="4">
    <location>
        <begin position="1251"/>
        <end position="1270"/>
    </location>
</feature>
<feature type="repeat" description="WD" evidence="3">
    <location>
        <begin position="1377"/>
        <end position="1398"/>
    </location>
</feature>
<feature type="domain" description="Nephrocystin 3-like N-terminal" evidence="5">
    <location>
        <begin position="280"/>
        <end position="415"/>
    </location>
</feature>
<dbReference type="PANTHER" id="PTHR19848:SF8">
    <property type="entry name" value="F-BOX AND WD REPEAT DOMAIN CONTAINING 7"/>
    <property type="match status" value="1"/>
</dbReference>
<dbReference type="SUPFAM" id="SSF50978">
    <property type="entry name" value="WD40 repeat-like"/>
    <property type="match status" value="2"/>
</dbReference>
<feature type="compositionally biased region" description="Low complexity" evidence="4">
    <location>
        <begin position="1257"/>
        <end position="1270"/>
    </location>
</feature>
<dbReference type="Gene3D" id="2.130.10.10">
    <property type="entry name" value="YVTN repeat-like/Quinoprotein amine dehydrogenase"/>
    <property type="match status" value="4"/>
</dbReference>
<feature type="compositionally biased region" description="Low complexity" evidence="4">
    <location>
        <begin position="1173"/>
        <end position="1184"/>
    </location>
</feature>
<feature type="region of interest" description="Disordered" evidence="4">
    <location>
        <begin position="1149"/>
        <end position="1226"/>
    </location>
</feature>
<dbReference type="PROSITE" id="PS00678">
    <property type="entry name" value="WD_REPEATS_1"/>
    <property type="match status" value="1"/>
</dbReference>
<keyword evidence="2" id="KW-0677">Repeat</keyword>
<comment type="caution">
    <text evidence="6">The sequence shown here is derived from an EMBL/GenBank/DDBJ whole genome shotgun (WGS) entry which is preliminary data.</text>
</comment>
<evidence type="ECO:0000256" key="3">
    <source>
        <dbReference type="PROSITE-ProRule" id="PRU00221"/>
    </source>
</evidence>
<evidence type="ECO:0000256" key="1">
    <source>
        <dbReference type="ARBA" id="ARBA00022574"/>
    </source>
</evidence>
<feature type="compositionally biased region" description="Low complexity" evidence="4">
    <location>
        <begin position="1215"/>
        <end position="1226"/>
    </location>
</feature>
<dbReference type="InterPro" id="IPR019775">
    <property type="entry name" value="WD40_repeat_CS"/>
</dbReference>
<protein>
    <submittedName>
        <fullName evidence="6">Caspase family protein</fullName>
    </submittedName>
</protein>
<dbReference type="Proteomes" id="UP000788262">
    <property type="component" value="Unassembled WGS sequence"/>
</dbReference>
<reference evidence="6 7" key="1">
    <citation type="submission" date="2021-02" db="EMBL/GenBank/DDBJ databases">
        <title>Whole genome sequencing of Streptomyces actuosus VRA1.</title>
        <authorList>
            <person name="Sen G."/>
            <person name="Sen A."/>
        </authorList>
    </citation>
    <scope>NUCLEOTIDE SEQUENCE [LARGE SCALE GENOMIC DNA]</scope>
    <source>
        <strain evidence="6 7">VRA1</strain>
    </source>
</reference>
<evidence type="ECO:0000259" key="5">
    <source>
        <dbReference type="Pfam" id="PF24883"/>
    </source>
</evidence>
<dbReference type="PANTHER" id="PTHR19848">
    <property type="entry name" value="WD40 REPEAT PROTEIN"/>
    <property type="match status" value="1"/>
</dbReference>
<evidence type="ECO:0000256" key="4">
    <source>
        <dbReference type="SAM" id="MobiDB-lite"/>
    </source>
</evidence>
<dbReference type="InterPro" id="IPR036322">
    <property type="entry name" value="WD40_repeat_dom_sf"/>
</dbReference>
<gene>
    <name evidence="6" type="ORF">JS756_01090</name>
</gene>
<accession>A0ABS2VI35</accession>
<dbReference type="Gene3D" id="3.40.50.300">
    <property type="entry name" value="P-loop containing nucleotide triphosphate hydrolases"/>
    <property type="match status" value="1"/>
</dbReference>
<organism evidence="6 7">
    <name type="scientific">Streptomyces actuosus</name>
    <dbReference type="NCBI Taxonomy" id="1885"/>
    <lineage>
        <taxon>Bacteria</taxon>
        <taxon>Bacillati</taxon>
        <taxon>Actinomycetota</taxon>
        <taxon>Actinomycetes</taxon>
        <taxon>Kitasatosporales</taxon>
        <taxon>Streptomycetaceae</taxon>
        <taxon>Streptomyces</taxon>
    </lineage>
</organism>
<feature type="region of interest" description="Disordered" evidence="4">
    <location>
        <begin position="1608"/>
        <end position="1627"/>
    </location>
</feature>
<dbReference type="RefSeq" id="WP_205380954.1">
    <property type="nucleotide sequence ID" value="NZ_JAFFZS010000001.1"/>
</dbReference>
<proteinExistence type="predicted"/>